<proteinExistence type="predicted"/>
<dbReference type="OrthoDB" id="117791at2759"/>
<dbReference type="EMBL" id="QXFU01000150">
    <property type="protein sequence ID" value="KAE9042314.1"/>
    <property type="molecule type" value="Genomic_DNA"/>
</dbReference>
<feature type="region of interest" description="Disordered" evidence="1">
    <location>
        <begin position="1"/>
        <end position="35"/>
    </location>
</feature>
<evidence type="ECO:0000313" key="4">
    <source>
        <dbReference type="EMBL" id="KAE9341243.1"/>
    </source>
</evidence>
<feature type="compositionally biased region" description="Polar residues" evidence="1">
    <location>
        <begin position="8"/>
        <end position="24"/>
    </location>
</feature>
<comment type="caution">
    <text evidence="3">The sequence shown here is derived from an EMBL/GenBank/DDBJ whole genome shotgun (WGS) entry which is preliminary data.</text>
</comment>
<dbReference type="Proteomes" id="UP000435112">
    <property type="component" value="Unassembled WGS sequence"/>
</dbReference>
<dbReference type="Proteomes" id="UP000429607">
    <property type="component" value="Unassembled WGS sequence"/>
</dbReference>
<reference evidence="5 7" key="1">
    <citation type="submission" date="2018-09" db="EMBL/GenBank/DDBJ databases">
        <title>Genomic investigation of the strawberry pathogen Phytophthora fragariae indicates pathogenicity is determined by transcriptional variation in three key races.</title>
        <authorList>
            <person name="Adams T.M."/>
            <person name="Armitage A.D."/>
            <person name="Sobczyk M.K."/>
            <person name="Bates H.J."/>
            <person name="Dunwell J.M."/>
            <person name="Nellist C.F."/>
            <person name="Harrison R.J."/>
        </authorList>
    </citation>
    <scope>NUCLEOTIDE SEQUENCE [LARGE SCALE GENOMIC DNA]</scope>
    <source>
        <strain evidence="2 5">SCRP249</strain>
        <strain evidence="3 7">SCRP324</strain>
        <strain evidence="4 6">SCRP333</strain>
    </source>
</reference>
<dbReference type="AlphaFoldDB" id="A0A6A3NMA1"/>
<dbReference type="EMBL" id="QXFT01000541">
    <property type="protein sequence ID" value="KAE9341243.1"/>
    <property type="molecule type" value="Genomic_DNA"/>
</dbReference>
<dbReference type="Proteomes" id="UP000434957">
    <property type="component" value="Unassembled WGS sequence"/>
</dbReference>
<sequence length="380" mass="42509">MPRRDSKLQATGSNSADSTDSNHSPGHEVPMKRKPTYLIRKEEEKSLQDEILQLQAQVAVLKTRGMPAGSSIAADPGLQHANAKSKALTNAIKQQQLGIASAQSLMMECMRTQYSNPLCTRICLKKDWGERRATLLAIRDQKPRNAYEYVMARNAQSPVGQDENSNELFGDDNGDVISLGSTVVNFPGVRSLRQVFEALWFYLTNMEISISERLGHITVREDYDMIEGSAYNARITSSNTNGLITELNTVVFGQLFEQGDPRFGDEPCAIVASDCVDEDELYPYHLSEHVRKDISGGIVLTATRRKKQPATGKFGQEEEEFNPTDLEEELVVTMRRTGYLKLHRPEFSVAPFALQELEAGIADWGQVMIKTMREVLYARA</sequence>
<name>A0A6A3NMA1_9STRA</name>
<keyword evidence="6" id="KW-1185">Reference proteome</keyword>
<protein>
    <submittedName>
        <fullName evidence="3">Uncharacterized protein</fullName>
    </submittedName>
</protein>
<evidence type="ECO:0000313" key="6">
    <source>
        <dbReference type="Proteomes" id="UP000434957"/>
    </source>
</evidence>
<evidence type="ECO:0000313" key="2">
    <source>
        <dbReference type="EMBL" id="KAE9034514.1"/>
    </source>
</evidence>
<accession>A0A6A3NMA1</accession>
<evidence type="ECO:0000313" key="7">
    <source>
        <dbReference type="Proteomes" id="UP000435112"/>
    </source>
</evidence>
<evidence type="ECO:0000256" key="1">
    <source>
        <dbReference type="SAM" id="MobiDB-lite"/>
    </source>
</evidence>
<evidence type="ECO:0000313" key="3">
    <source>
        <dbReference type="EMBL" id="KAE9042314.1"/>
    </source>
</evidence>
<dbReference type="EMBL" id="QXFV01000546">
    <property type="protein sequence ID" value="KAE9034514.1"/>
    <property type="molecule type" value="Genomic_DNA"/>
</dbReference>
<evidence type="ECO:0000313" key="5">
    <source>
        <dbReference type="Proteomes" id="UP000429607"/>
    </source>
</evidence>
<organism evidence="3 7">
    <name type="scientific">Phytophthora rubi</name>
    <dbReference type="NCBI Taxonomy" id="129364"/>
    <lineage>
        <taxon>Eukaryota</taxon>
        <taxon>Sar</taxon>
        <taxon>Stramenopiles</taxon>
        <taxon>Oomycota</taxon>
        <taxon>Peronosporomycetes</taxon>
        <taxon>Peronosporales</taxon>
        <taxon>Peronosporaceae</taxon>
        <taxon>Phytophthora</taxon>
    </lineage>
</organism>
<gene>
    <name evidence="2" type="ORF">PR001_g9693</name>
    <name evidence="3" type="ORF">PR002_g3984</name>
    <name evidence="4" type="ORF">PR003_g10082</name>
</gene>